<dbReference type="AlphaFoldDB" id="A0AAW8WFC5"/>
<dbReference type="Proteomes" id="UP001263852">
    <property type="component" value="Unassembled WGS sequence"/>
</dbReference>
<accession>A0AAW8WFC5</accession>
<keyword evidence="3" id="KW-1185">Reference proteome</keyword>
<dbReference type="Proteomes" id="UP000238378">
    <property type="component" value="Unassembled WGS sequence"/>
</dbReference>
<evidence type="ECO:0000313" key="4">
    <source>
        <dbReference type="Proteomes" id="UP001263852"/>
    </source>
</evidence>
<reference evidence="1" key="2">
    <citation type="submission" date="2023-08" db="EMBL/GenBank/DDBJ databases">
        <authorList>
            <person name="Page C.A."/>
            <person name="Perez-Diaz I.M."/>
        </authorList>
    </citation>
    <scope>NUCLEOTIDE SEQUENCE</scope>
    <source>
        <strain evidence="1">1.8.9</strain>
    </source>
</reference>
<evidence type="ECO:0000313" key="1">
    <source>
        <dbReference type="EMBL" id="MDT7038786.1"/>
    </source>
</evidence>
<organism evidence="1 4">
    <name type="scientific">Lactiplantibacillus pentosus</name>
    <name type="common">Lactobacillus pentosus</name>
    <dbReference type="NCBI Taxonomy" id="1589"/>
    <lineage>
        <taxon>Bacteria</taxon>
        <taxon>Bacillati</taxon>
        <taxon>Bacillota</taxon>
        <taxon>Bacilli</taxon>
        <taxon>Lactobacillales</taxon>
        <taxon>Lactobacillaceae</taxon>
        <taxon>Lactiplantibacillus</taxon>
    </lineage>
</organism>
<sequence length="69" mass="7899">MDTKNLSSNQISSFLNSLSYWESINLRSTLLKAQNKGMSSEDAYEQATLDYEDPKNLEFDFERALKTGI</sequence>
<name>A0AAW8WFC5_LACPE</name>
<evidence type="ECO:0000313" key="2">
    <source>
        <dbReference type="EMBL" id="PRO96224.1"/>
    </source>
</evidence>
<proteinExistence type="predicted"/>
<dbReference type="RefSeq" id="WP_072536200.1">
    <property type="nucleotide sequence ID" value="NZ_JAGWDT010000025.1"/>
</dbReference>
<reference evidence="2 3" key="1">
    <citation type="submission" date="2018-03" db="EMBL/GenBank/DDBJ databases">
        <title>Draft Genome Sequences of six Lactobacillus pentosus Strains Isolated from Brines of Traditionally Fermented Spanish-Style Green Table Olives.</title>
        <authorList>
            <person name="Calero-Delgado B."/>
            <person name="Martin-Platero A.M."/>
            <person name="Perez-Pulido A.J."/>
            <person name="Benitez-Cabello A."/>
            <person name="Casimiro-Soriguer C.S."/>
            <person name="Martinez-Bueno M."/>
            <person name="Arroyo-Lopez F.N."/>
            <person name="Rodriguez-Gomez F."/>
            <person name="Bautista-Gallego J."/>
            <person name="Garrido-Fernandez A."/>
            <person name="Jimenez-Diaz R."/>
        </authorList>
    </citation>
    <scope>NUCLEOTIDE SEQUENCE [LARGE SCALE GENOMIC DNA]</scope>
    <source>
        <strain evidence="2 3">IG2</strain>
    </source>
</reference>
<comment type="caution">
    <text evidence="1">The sequence shown here is derived from an EMBL/GenBank/DDBJ whole genome shotgun (WGS) entry which is preliminary data.</text>
</comment>
<gene>
    <name evidence="2" type="ORF">C6Y08_00380</name>
    <name evidence="1" type="ORF">RI555_07300</name>
</gene>
<dbReference type="EMBL" id="JAVLAO010000001">
    <property type="protein sequence ID" value="MDT7038786.1"/>
    <property type="molecule type" value="Genomic_DNA"/>
</dbReference>
<evidence type="ECO:0000313" key="3">
    <source>
        <dbReference type="Proteomes" id="UP000238378"/>
    </source>
</evidence>
<protein>
    <submittedName>
        <fullName evidence="1">Uncharacterized protein</fullName>
    </submittedName>
</protein>
<dbReference type="EMBL" id="PVOB01000005">
    <property type="protein sequence ID" value="PRO96224.1"/>
    <property type="molecule type" value="Genomic_DNA"/>
</dbReference>